<protein>
    <recommendedName>
        <fullName evidence="1">Glycine-rich domain-containing protein</fullName>
    </recommendedName>
</protein>
<proteinExistence type="predicted"/>
<comment type="caution">
    <text evidence="2">The sequence shown here is derived from an EMBL/GenBank/DDBJ whole genome shotgun (WGS) entry which is preliminary data.</text>
</comment>
<organism evidence="2">
    <name type="scientific">bioreactor metagenome</name>
    <dbReference type="NCBI Taxonomy" id="1076179"/>
    <lineage>
        <taxon>unclassified sequences</taxon>
        <taxon>metagenomes</taxon>
        <taxon>ecological metagenomes</taxon>
    </lineage>
</organism>
<evidence type="ECO:0000313" key="2">
    <source>
        <dbReference type="EMBL" id="MPN38592.1"/>
    </source>
</evidence>
<dbReference type="Pfam" id="PF21722">
    <property type="entry name" value="Gly_rich_2"/>
    <property type="match status" value="1"/>
</dbReference>
<reference evidence="2" key="1">
    <citation type="submission" date="2019-08" db="EMBL/GenBank/DDBJ databases">
        <authorList>
            <person name="Kucharzyk K."/>
            <person name="Murdoch R.W."/>
            <person name="Higgins S."/>
            <person name="Loffler F."/>
        </authorList>
    </citation>
    <scope>NUCLEOTIDE SEQUENCE</scope>
</reference>
<dbReference type="AlphaFoldDB" id="A0A645HJM4"/>
<evidence type="ECO:0000259" key="1">
    <source>
        <dbReference type="Pfam" id="PF21722"/>
    </source>
</evidence>
<dbReference type="EMBL" id="VSSQ01093918">
    <property type="protein sequence ID" value="MPN38592.1"/>
    <property type="molecule type" value="Genomic_DNA"/>
</dbReference>
<sequence>MESFDTAGNFTWQVPQNVKRIKVTVIGGAGGGSAGLFIYGQYLYGGNGGTGQVVTKIMDVTPGDSHNIVVGTGGNPGIGYSYSMGNYNCKSGTIGNSSSFDSLTASGGLIGSGARSLIGEYNHEEYSGINASTNRLSLYPEYSIGGLGGYNTGNSSPNGQAGSPGAVILEW</sequence>
<dbReference type="InterPro" id="IPR049304">
    <property type="entry name" value="Gly_rich_dom"/>
</dbReference>
<gene>
    <name evidence="2" type="ORF">SDC9_186116</name>
</gene>
<accession>A0A645HJM4</accession>
<name>A0A645HJM4_9ZZZZ</name>
<feature type="domain" description="Glycine-rich" evidence="1">
    <location>
        <begin position="6"/>
        <end position="163"/>
    </location>
</feature>